<dbReference type="GO" id="GO:0005829">
    <property type="term" value="C:cytosol"/>
    <property type="evidence" value="ECO:0007669"/>
    <property type="project" value="TreeGrafter"/>
</dbReference>
<dbReference type="GO" id="GO:0043200">
    <property type="term" value="P:response to amino acid"/>
    <property type="evidence" value="ECO:0007669"/>
    <property type="project" value="TreeGrafter"/>
</dbReference>
<dbReference type="InterPro" id="IPR019885">
    <property type="entry name" value="Tscrpt_reg_HTH_AsnC-type_CS"/>
</dbReference>
<dbReference type="EMBL" id="LT629772">
    <property type="protein sequence ID" value="SDR94352.1"/>
    <property type="molecule type" value="Genomic_DNA"/>
</dbReference>
<dbReference type="InterPro" id="IPR019887">
    <property type="entry name" value="Tscrpt_reg_AsnC/Lrp_C"/>
</dbReference>
<evidence type="ECO:0000259" key="4">
    <source>
        <dbReference type="PROSITE" id="PS50956"/>
    </source>
</evidence>
<dbReference type="InterPro" id="IPR036390">
    <property type="entry name" value="WH_DNA-bd_sf"/>
</dbReference>
<accession>A0A1H1N5S1</accession>
<dbReference type="SUPFAM" id="SSF46785">
    <property type="entry name" value="Winged helix' DNA-binding domain"/>
    <property type="match status" value="2"/>
</dbReference>
<dbReference type="GO" id="GO:0043565">
    <property type="term" value="F:sequence-specific DNA binding"/>
    <property type="evidence" value="ECO:0007669"/>
    <property type="project" value="InterPro"/>
</dbReference>
<organism evidence="5 6">
    <name type="scientific">Microlunatus soli</name>
    <dbReference type="NCBI Taxonomy" id="630515"/>
    <lineage>
        <taxon>Bacteria</taxon>
        <taxon>Bacillati</taxon>
        <taxon>Actinomycetota</taxon>
        <taxon>Actinomycetes</taxon>
        <taxon>Propionibacteriales</taxon>
        <taxon>Propionibacteriaceae</taxon>
        <taxon>Microlunatus</taxon>
    </lineage>
</organism>
<dbReference type="AlphaFoldDB" id="A0A1H1N5S1"/>
<reference evidence="5 6" key="1">
    <citation type="submission" date="2016-10" db="EMBL/GenBank/DDBJ databases">
        <authorList>
            <person name="de Groot N.N."/>
        </authorList>
    </citation>
    <scope>NUCLEOTIDE SEQUENCE [LARGE SCALE GENOMIC DNA]</scope>
    <source>
        <strain evidence="5 6">DSM 21800</strain>
    </source>
</reference>
<gene>
    <name evidence="5" type="ORF">SAMN04489812_0395</name>
</gene>
<dbReference type="Pfam" id="PF13404">
    <property type="entry name" value="HTH_AsnC-type"/>
    <property type="match status" value="2"/>
</dbReference>
<dbReference type="PROSITE" id="PS00519">
    <property type="entry name" value="HTH_ASNC_1"/>
    <property type="match status" value="1"/>
</dbReference>
<evidence type="ECO:0000256" key="3">
    <source>
        <dbReference type="ARBA" id="ARBA00023163"/>
    </source>
</evidence>
<dbReference type="SMART" id="SM00344">
    <property type="entry name" value="HTH_ASNC"/>
    <property type="match status" value="2"/>
</dbReference>
<keyword evidence="6" id="KW-1185">Reference proteome</keyword>
<proteinExistence type="predicted"/>
<dbReference type="Proteomes" id="UP000199103">
    <property type="component" value="Chromosome I"/>
</dbReference>
<dbReference type="Gene3D" id="1.10.10.10">
    <property type="entry name" value="Winged helix-like DNA-binding domain superfamily/Winged helix DNA-binding domain"/>
    <property type="match status" value="2"/>
</dbReference>
<name>A0A1H1N5S1_9ACTN</name>
<dbReference type="PANTHER" id="PTHR30154">
    <property type="entry name" value="LEUCINE-RESPONSIVE REGULATORY PROTEIN"/>
    <property type="match status" value="1"/>
</dbReference>
<dbReference type="InterPro" id="IPR011008">
    <property type="entry name" value="Dimeric_a/b-barrel"/>
</dbReference>
<dbReference type="PROSITE" id="PS50956">
    <property type="entry name" value="HTH_ASNC_2"/>
    <property type="match status" value="2"/>
</dbReference>
<keyword evidence="3" id="KW-0804">Transcription</keyword>
<sequence length="319" mass="34185">MSGGAGTVRSRCYNLSVDGVDDVDERLVRELQRDGRVSFETLARHVGLARSSVRTRVQRLVDARQVRVIGAIHPSVFGLEQLGHVTVRADGPVQEIAAAVAAMPESSFVTTTTGRFALTAELRTVDLPSFAVAVSEIQGIAGVHTVQVLNYLHIWKDPYFPPGTLQSIDLDAADHALLTALRRDGRASFTELAAATGITAGTARSRVLRLLDSGLVHIGALVRLDPLGDGRTVGFALQLHGEAGPVADKICGFEEVDSLVVGVGWCNAIGTIRVGNDDEVFATLERIRALPGVRTVESWSHLRAIKEENDLARRDASTG</sequence>
<feature type="domain" description="HTH asnC-type" evidence="4">
    <location>
        <begin position="170"/>
        <end position="232"/>
    </location>
</feature>
<dbReference type="PANTHER" id="PTHR30154:SF34">
    <property type="entry name" value="TRANSCRIPTIONAL REGULATOR AZLB"/>
    <property type="match status" value="1"/>
</dbReference>
<keyword evidence="2 5" id="KW-0238">DNA-binding</keyword>
<keyword evidence="1" id="KW-0805">Transcription regulation</keyword>
<evidence type="ECO:0000313" key="5">
    <source>
        <dbReference type="EMBL" id="SDR94352.1"/>
    </source>
</evidence>
<dbReference type="STRING" id="630515.SAMN04489812_0395"/>
<dbReference type="Pfam" id="PF01037">
    <property type="entry name" value="AsnC_trans_reg"/>
    <property type="match status" value="1"/>
</dbReference>
<dbReference type="InterPro" id="IPR019888">
    <property type="entry name" value="Tscrpt_reg_AsnC-like"/>
</dbReference>
<dbReference type="SUPFAM" id="SSF54909">
    <property type="entry name" value="Dimeric alpha+beta barrel"/>
    <property type="match status" value="1"/>
</dbReference>
<dbReference type="InterPro" id="IPR000485">
    <property type="entry name" value="AsnC-type_HTH_dom"/>
</dbReference>
<dbReference type="PRINTS" id="PR00033">
    <property type="entry name" value="HTHASNC"/>
</dbReference>
<feature type="domain" description="HTH asnC-type" evidence="4">
    <location>
        <begin position="20"/>
        <end position="80"/>
    </location>
</feature>
<evidence type="ECO:0000313" key="6">
    <source>
        <dbReference type="Proteomes" id="UP000199103"/>
    </source>
</evidence>
<evidence type="ECO:0000256" key="2">
    <source>
        <dbReference type="ARBA" id="ARBA00023125"/>
    </source>
</evidence>
<dbReference type="InterPro" id="IPR036388">
    <property type="entry name" value="WH-like_DNA-bd_sf"/>
</dbReference>
<evidence type="ECO:0000256" key="1">
    <source>
        <dbReference type="ARBA" id="ARBA00023015"/>
    </source>
</evidence>
<protein>
    <submittedName>
        <fullName evidence="5">DNA-binding transcriptional regulator, Lrp family</fullName>
    </submittedName>
</protein>